<name>A0A5C8PEF6_9HYPH</name>
<evidence type="ECO:0000313" key="4">
    <source>
        <dbReference type="Proteomes" id="UP000321638"/>
    </source>
</evidence>
<accession>A0A5C8PEF6</accession>
<reference evidence="3 4" key="1">
    <citation type="submission" date="2019-06" db="EMBL/GenBank/DDBJ databases">
        <title>New taxonomy in bacterial strain CC-CFT640, isolated from vineyard.</title>
        <authorList>
            <person name="Lin S.-Y."/>
            <person name="Tsai C.-F."/>
            <person name="Young C.-C."/>
        </authorList>
    </citation>
    <scope>NUCLEOTIDE SEQUENCE [LARGE SCALE GENOMIC DNA]</scope>
    <source>
        <strain evidence="3 4">CC-CFT640</strain>
    </source>
</reference>
<comment type="caution">
    <text evidence="3">The sequence shown here is derived from an EMBL/GenBank/DDBJ whole genome shotgun (WGS) entry which is preliminary data.</text>
</comment>
<dbReference type="EMBL" id="VDUZ01000040">
    <property type="protein sequence ID" value="TXL71719.1"/>
    <property type="molecule type" value="Genomic_DNA"/>
</dbReference>
<dbReference type="PANTHER" id="PTHR46696:SF1">
    <property type="entry name" value="CYTOCHROME P450 YJIB-RELATED"/>
    <property type="match status" value="1"/>
</dbReference>
<dbReference type="GO" id="GO:0020037">
    <property type="term" value="F:heme binding"/>
    <property type="evidence" value="ECO:0007669"/>
    <property type="project" value="InterPro"/>
</dbReference>
<organism evidence="3 4">
    <name type="scientific">Vineibacter terrae</name>
    <dbReference type="NCBI Taxonomy" id="2586908"/>
    <lineage>
        <taxon>Bacteria</taxon>
        <taxon>Pseudomonadati</taxon>
        <taxon>Pseudomonadota</taxon>
        <taxon>Alphaproteobacteria</taxon>
        <taxon>Hyphomicrobiales</taxon>
        <taxon>Vineibacter</taxon>
    </lineage>
</organism>
<evidence type="ECO:0000313" key="3">
    <source>
        <dbReference type="EMBL" id="TXL71719.1"/>
    </source>
</evidence>
<sequence length="387" mass="40559">MPPMLPPADPIAAVTHADPYDYYAGLVARRPLYHDEALGMWVASSAASVTSVLGNAQVRVRPLAEKVPAALQETPAGDIFGRLVRMNDGASHCPFKQAIAATLQSIDAARVASLADHWAHRLAGTRSLNDFMPALPVHVVGSLLGVADDAMPALAQDAGDFVRGIAPVADAAQRACGAGAAAALLALFRRLLAAQEMGGDGLLIRLAHVAREFGRADEAVVIANGIGFLSQAYEATAGLIGNTLVALARHHDARAQVAQDARQLSGVIWETLRADPPVQNTRRFVADDGVVAGQRMRRGDAILVVLAAAGRDPAANAEPARFDTARQDRRLFTFGAAVHACPGERIAAAIAQAGVARLLAGGVRPEALLQGMTYRPSGNVRMPLFAD</sequence>
<dbReference type="Gene3D" id="1.10.630.10">
    <property type="entry name" value="Cytochrome P450"/>
    <property type="match status" value="1"/>
</dbReference>
<protein>
    <submittedName>
        <fullName evidence="3">Cytochrome P450</fullName>
    </submittedName>
</protein>
<dbReference type="GO" id="GO:0005506">
    <property type="term" value="F:iron ion binding"/>
    <property type="evidence" value="ECO:0007669"/>
    <property type="project" value="InterPro"/>
</dbReference>
<evidence type="ECO:0000256" key="2">
    <source>
        <dbReference type="ARBA" id="ARBA00010617"/>
    </source>
</evidence>
<dbReference type="SUPFAM" id="SSF48264">
    <property type="entry name" value="Cytochrome P450"/>
    <property type="match status" value="1"/>
</dbReference>
<proteinExistence type="inferred from homology"/>
<dbReference type="GO" id="GO:0004497">
    <property type="term" value="F:monooxygenase activity"/>
    <property type="evidence" value="ECO:0007669"/>
    <property type="project" value="InterPro"/>
</dbReference>
<dbReference type="CDD" id="cd11036">
    <property type="entry name" value="AknT-like"/>
    <property type="match status" value="1"/>
</dbReference>
<dbReference type="PANTHER" id="PTHR46696">
    <property type="entry name" value="P450, PUTATIVE (EUROFUNG)-RELATED"/>
    <property type="match status" value="1"/>
</dbReference>
<dbReference type="Pfam" id="PF00067">
    <property type="entry name" value="p450"/>
    <property type="match status" value="1"/>
</dbReference>
<dbReference type="AlphaFoldDB" id="A0A5C8PEF6"/>
<keyword evidence="4" id="KW-1185">Reference proteome</keyword>
<evidence type="ECO:0000256" key="1">
    <source>
        <dbReference type="ARBA" id="ARBA00001971"/>
    </source>
</evidence>
<dbReference type="GO" id="GO:0016705">
    <property type="term" value="F:oxidoreductase activity, acting on paired donors, with incorporation or reduction of molecular oxygen"/>
    <property type="evidence" value="ECO:0007669"/>
    <property type="project" value="InterPro"/>
</dbReference>
<dbReference type="Proteomes" id="UP000321638">
    <property type="component" value="Unassembled WGS sequence"/>
</dbReference>
<comment type="similarity">
    <text evidence="2">Belongs to the cytochrome P450 family.</text>
</comment>
<dbReference type="OrthoDB" id="9801155at2"/>
<comment type="cofactor">
    <cofactor evidence="1">
        <name>heme</name>
        <dbReference type="ChEBI" id="CHEBI:30413"/>
    </cofactor>
</comment>
<gene>
    <name evidence="3" type="ORF">FHP25_28945</name>
</gene>
<dbReference type="InterPro" id="IPR001128">
    <property type="entry name" value="Cyt_P450"/>
</dbReference>
<dbReference type="InterPro" id="IPR036396">
    <property type="entry name" value="Cyt_P450_sf"/>
</dbReference>